<comment type="caution">
    <text evidence="1">The sequence shown here is derived from an EMBL/GenBank/DDBJ whole genome shotgun (WGS) entry which is preliminary data.</text>
</comment>
<evidence type="ECO:0000313" key="1">
    <source>
        <dbReference type="EMBL" id="KWS05566.1"/>
    </source>
</evidence>
<reference evidence="1 2" key="1">
    <citation type="journal article" date="2014" name="Genome Announc.">
        <title>Draft Genome Sequence of Lysobacter capsici AZ78, a Bacterium Antagonistic to Plant-Pathogenic Oomycetes.</title>
        <authorList>
            <person name="Puopolo G."/>
            <person name="Sonego P."/>
            <person name="Engelen K."/>
            <person name="Pertot I."/>
        </authorList>
    </citation>
    <scope>NUCLEOTIDE SEQUENCE [LARGE SCALE GENOMIC DNA]</scope>
    <source>
        <strain evidence="1 2">AZ78</strain>
    </source>
</reference>
<organism evidence="1 2">
    <name type="scientific">Lysobacter capsici AZ78</name>
    <dbReference type="NCBI Taxonomy" id="1444315"/>
    <lineage>
        <taxon>Bacteria</taxon>
        <taxon>Pseudomonadati</taxon>
        <taxon>Pseudomonadota</taxon>
        <taxon>Gammaproteobacteria</taxon>
        <taxon>Lysobacterales</taxon>
        <taxon>Lysobacteraceae</taxon>
        <taxon>Lysobacter</taxon>
    </lineage>
</organism>
<sequence>MVAFIVRAKRDLDAAPRNRIDSHTEGLGLCIGALMRKAQSIK</sequence>
<gene>
    <name evidence="1" type="ORF">AZ78_3118</name>
</gene>
<evidence type="ECO:0000313" key="2">
    <source>
        <dbReference type="Proteomes" id="UP000023435"/>
    </source>
</evidence>
<dbReference type="EMBL" id="JAJA02000001">
    <property type="protein sequence ID" value="KWS05566.1"/>
    <property type="molecule type" value="Genomic_DNA"/>
</dbReference>
<dbReference type="AlphaFoldDB" id="A0A108UAI5"/>
<dbReference type="Proteomes" id="UP000023435">
    <property type="component" value="Unassembled WGS sequence"/>
</dbReference>
<proteinExistence type="predicted"/>
<keyword evidence="2" id="KW-1185">Reference proteome</keyword>
<accession>A0A108UAI5</accession>
<name>A0A108UAI5_9GAMM</name>
<protein>
    <submittedName>
        <fullName evidence="1">Uncharacterized protein</fullName>
    </submittedName>
</protein>